<dbReference type="Proteomes" id="UP000321798">
    <property type="component" value="Unassembled WGS sequence"/>
</dbReference>
<dbReference type="NCBIfam" id="NF033516">
    <property type="entry name" value="transpos_IS3"/>
    <property type="match status" value="1"/>
</dbReference>
<dbReference type="GO" id="GO:0003677">
    <property type="term" value="F:DNA binding"/>
    <property type="evidence" value="ECO:0007669"/>
    <property type="project" value="InterPro"/>
</dbReference>
<dbReference type="InterPro" id="IPR048020">
    <property type="entry name" value="Transpos_IS3"/>
</dbReference>
<dbReference type="PANTHER" id="PTHR46889">
    <property type="entry name" value="TRANSPOSASE INSF FOR INSERTION SEQUENCE IS3B-RELATED"/>
    <property type="match status" value="1"/>
</dbReference>
<dbReference type="Gene3D" id="1.10.10.60">
    <property type="entry name" value="Homeodomain-like"/>
    <property type="match status" value="1"/>
</dbReference>
<comment type="function">
    <text evidence="1">Involved in the transposition of the insertion sequence.</text>
</comment>
<feature type="coiled-coil region" evidence="2">
    <location>
        <begin position="55"/>
        <end position="89"/>
    </location>
</feature>
<dbReference type="InterPro" id="IPR002514">
    <property type="entry name" value="Transposase_8"/>
</dbReference>
<dbReference type="Gene3D" id="3.30.420.10">
    <property type="entry name" value="Ribonuclease H-like superfamily/Ribonuclease H"/>
    <property type="match status" value="1"/>
</dbReference>
<proteinExistence type="predicted"/>
<dbReference type="InterPro" id="IPR009057">
    <property type="entry name" value="Homeodomain-like_sf"/>
</dbReference>
<dbReference type="SUPFAM" id="SSF53098">
    <property type="entry name" value="Ribonuclease H-like"/>
    <property type="match status" value="1"/>
</dbReference>
<protein>
    <recommendedName>
        <fullName evidence="3">Integrase catalytic domain-containing protein</fullName>
    </recommendedName>
</protein>
<dbReference type="OrthoDB" id="4426778at2"/>
<reference evidence="4 5" key="1">
    <citation type="submission" date="2019-07" db="EMBL/GenBank/DDBJ databases">
        <title>Whole genome shotgun sequence of Cellulomonas soli NBRC 109434.</title>
        <authorList>
            <person name="Hosoyama A."/>
            <person name="Uohara A."/>
            <person name="Ohji S."/>
            <person name="Ichikawa N."/>
        </authorList>
    </citation>
    <scope>NUCLEOTIDE SEQUENCE [LARGE SCALE GENOMIC DNA]</scope>
    <source>
        <strain evidence="4 5">NBRC 109434</strain>
    </source>
</reference>
<dbReference type="InterPro" id="IPR001584">
    <property type="entry name" value="Integrase_cat-core"/>
</dbReference>
<dbReference type="PANTHER" id="PTHR46889:SF4">
    <property type="entry name" value="TRANSPOSASE INSO FOR INSERTION SEQUENCE ELEMENT IS911B-RELATED"/>
    <property type="match status" value="1"/>
</dbReference>
<keyword evidence="5" id="KW-1185">Reference proteome</keyword>
<dbReference type="RefSeq" id="WP_146951623.1">
    <property type="nucleotide sequence ID" value="NZ_BAABBJ010000015.1"/>
</dbReference>
<dbReference type="Pfam" id="PF01527">
    <property type="entry name" value="HTH_Tnp_1"/>
    <property type="match status" value="1"/>
</dbReference>
<dbReference type="SUPFAM" id="SSF46689">
    <property type="entry name" value="Homeodomain-like"/>
    <property type="match status" value="1"/>
</dbReference>
<keyword evidence="2" id="KW-0175">Coiled coil</keyword>
<dbReference type="InterPro" id="IPR036397">
    <property type="entry name" value="RNaseH_sf"/>
</dbReference>
<evidence type="ECO:0000256" key="1">
    <source>
        <dbReference type="ARBA" id="ARBA00002286"/>
    </source>
</evidence>
<dbReference type="InterPro" id="IPR025948">
    <property type="entry name" value="HTH-like_dom"/>
</dbReference>
<dbReference type="GO" id="GO:0004803">
    <property type="term" value="F:transposase activity"/>
    <property type="evidence" value="ECO:0007669"/>
    <property type="project" value="InterPro"/>
</dbReference>
<dbReference type="PROSITE" id="PS50994">
    <property type="entry name" value="INTEGRASE"/>
    <property type="match status" value="1"/>
</dbReference>
<dbReference type="Pfam" id="PF13276">
    <property type="entry name" value="HTH_21"/>
    <property type="match status" value="1"/>
</dbReference>
<dbReference type="InterPro" id="IPR050900">
    <property type="entry name" value="Transposase_IS3/IS150/IS904"/>
</dbReference>
<dbReference type="Pfam" id="PF00665">
    <property type="entry name" value="rve"/>
    <property type="match status" value="1"/>
</dbReference>
<gene>
    <name evidence="4" type="ORF">CSO01_05510</name>
</gene>
<dbReference type="Pfam" id="PF13333">
    <property type="entry name" value="rve_2"/>
    <property type="match status" value="1"/>
</dbReference>
<accession>A0A512P9G2</accession>
<evidence type="ECO:0000313" key="5">
    <source>
        <dbReference type="Proteomes" id="UP000321798"/>
    </source>
</evidence>
<sequence length="385" mass="43317">MPRPYPPQFRRRALDLVESGRTLRDVAASLGIAESALHRWRQRDLVDRGLKLGPSSSESAELASAHARIRDLEEEVKILRKAAAAVEAVVPPKERFRLVAELHGDGVRVVRACLMLGVSRSGYYDWASRAPSARAIRHAWLGDQIAAIHAASHGTYGRLRVHAELVHAGGVVVGHNTVGLLMRRAQLAGLPTHRRGKRSRREITVTDLVRRDFHRTGPNQLWVTDITEHPTREGKLYCCVVIDTYSRRVVGWAIDSRQRADLATNALGMAIDSRTPSPGTIIHGDHGPQFTSWAFTERARRAGLLPSLGTVGDPYDNAVVESFWGRMQTELLNRRRWNTRVELANAIFEYIEGFHNRRRRHSALGWNNPVEFENTTRQQPTAPHR</sequence>
<evidence type="ECO:0000259" key="3">
    <source>
        <dbReference type="PROSITE" id="PS50994"/>
    </source>
</evidence>
<name>A0A512P9G2_9CELL</name>
<dbReference type="InterPro" id="IPR012337">
    <property type="entry name" value="RNaseH-like_sf"/>
</dbReference>
<evidence type="ECO:0000256" key="2">
    <source>
        <dbReference type="SAM" id="Coils"/>
    </source>
</evidence>
<organism evidence="4 5">
    <name type="scientific">Cellulomonas soli</name>
    <dbReference type="NCBI Taxonomy" id="931535"/>
    <lineage>
        <taxon>Bacteria</taxon>
        <taxon>Bacillati</taxon>
        <taxon>Actinomycetota</taxon>
        <taxon>Actinomycetes</taxon>
        <taxon>Micrococcales</taxon>
        <taxon>Cellulomonadaceae</taxon>
        <taxon>Cellulomonas</taxon>
    </lineage>
</organism>
<comment type="caution">
    <text evidence="4">The sequence shown here is derived from an EMBL/GenBank/DDBJ whole genome shotgun (WGS) entry which is preliminary data.</text>
</comment>
<dbReference type="EMBL" id="BKAL01000002">
    <property type="protein sequence ID" value="GEP67836.1"/>
    <property type="molecule type" value="Genomic_DNA"/>
</dbReference>
<feature type="domain" description="Integrase catalytic" evidence="3">
    <location>
        <begin position="214"/>
        <end position="377"/>
    </location>
</feature>
<dbReference type="GO" id="GO:0015074">
    <property type="term" value="P:DNA integration"/>
    <property type="evidence" value="ECO:0007669"/>
    <property type="project" value="InterPro"/>
</dbReference>
<dbReference type="AlphaFoldDB" id="A0A512P9G2"/>
<evidence type="ECO:0000313" key="4">
    <source>
        <dbReference type="EMBL" id="GEP67836.1"/>
    </source>
</evidence>
<dbReference type="GO" id="GO:0006313">
    <property type="term" value="P:DNA transposition"/>
    <property type="evidence" value="ECO:0007669"/>
    <property type="project" value="InterPro"/>
</dbReference>